<dbReference type="Gene3D" id="1.10.10.10">
    <property type="entry name" value="Winged helix-like DNA-binding domain superfamily/Winged helix DNA-binding domain"/>
    <property type="match status" value="1"/>
</dbReference>
<evidence type="ECO:0000313" key="4">
    <source>
        <dbReference type="Proteomes" id="UP000249769"/>
    </source>
</evidence>
<dbReference type="PANTHER" id="PTHR10815:SF14">
    <property type="entry name" value="BIFUNCTIONAL TRANSCRIPTIONAL ACTIVATOR_DNA REPAIR ENZYME ADA"/>
    <property type="match status" value="1"/>
</dbReference>
<dbReference type="InterPro" id="IPR014048">
    <property type="entry name" value="MethylDNA_cys_MeTrfase_DNA-bd"/>
</dbReference>
<evidence type="ECO:0000256" key="1">
    <source>
        <dbReference type="ARBA" id="ARBA00022763"/>
    </source>
</evidence>
<dbReference type="SUPFAM" id="SSF53155">
    <property type="entry name" value="Methylated DNA-protein cysteine methyltransferase domain"/>
    <property type="match status" value="1"/>
</dbReference>
<evidence type="ECO:0000313" key="3">
    <source>
        <dbReference type="EMBL" id="PZP53388.1"/>
    </source>
</evidence>
<dbReference type="Proteomes" id="UP000249769">
    <property type="component" value="Unassembled WGS sequence"/>
</dbReference>
<dbReference type="InterPro" id="IPR036217">
    <property type="entry name" value="MethylDNA_cys_MeTrfase_DNAb"/>
</dbReference>
<protein>
    <recommendedName>
        <fullName evidence="2">Methylated-DNA-[protein]-cysteine S-methyltransferase DNA binding domain-containing protein</fullName>
    </recommendedName>
</protein>
<organism evidence="3 4">
    <name type="scientific">Agrobacterium fabrum</name>
    <dbReference type="NCBI Taxonomy" id="1176649"/>
    <lineage>
        <taxon>Bacteria</taxon>
        <taxon>Pseudomonadati</taxon>
        <taxon>Pseudomonadota</taxon>
        <taxon>Alphaproteobacteria</taxon>
        <taxon>Hyphomicrobiales</taxon>
        <taxon>Rhizobiaceae</taxon>
        <taxon>Rhizobium/Agrobacterium group</taxon>
        <taxon>Agrobacterium</taxon>
        <taxon>Agrobacterium tumefaciens complex</taxon>
    </lineage>
</organism>
<dbReference type="InterPro" id="IPR036388">
    <property type="entry name" value="WH-like_DNA-bd_sf"/>
</dbReference>
<dbReference type="SUPFAM" id="SSF46767">
    <property type="entry name" value="Methylated DNA-protein cysteine methyltransferase, C-terminal domain"/>
    <property type="match status" value="1"/>
</dbReference>
<proteinExistence type="predicted"/>
<dbReference type="Gene3D" id="3.30.160.70">
    <property type="entry name" value="Methylated DNA-protein cysteine methyltransferase domain"/>
    <property type="match status" value="1"/>
</dbReference>
<dbReference type="PANTHER" id="PTHR10815">
    <property type="entry name" value="METHYLATED-DNA--PROTEIN-CYSTEINE METHYLTRANSFERASE"/>
    <property type="match status" value="1"/>
</dbReference>
<dbReference type="AlphaFoldDB" id="A0A2W5FDE3"/>
<reference evidence="3 4" key="1">
    <citation type="submission" date="2017-08" db="EMBL/GenBank/DDBJ databases">
        <title>Infants hospitalized years apart are colonized by the same room-sourced microbial strains.</title>
        <authorList>
            <person name="Brooks B."/>
            <person name="Olm M.R."/>
            <person name="Firek B.A."/>
            <person name="Baker R."/>
            <person name="Thomas B.C."/>
            <person name="Morowitz M.J."/>
            <person name="Banfield J.F."/>
        </authorList>
    </citation>
    <scope>NUCLEOTIDE SEQUENCE [LARGE SCALE GENOMIC DNA]</scope>
    <source>
        <strain evidence="3">S2_009_000_R2_73</strain>
    </source>
</reference>
<keyword evidence="1" id="KW-0227">DNA damage</keyword>
<evidence type="ECO:0000259" key="2">
    <source>
        <dbReference type="Pfam" id="PF01035"/>
    </source>
</evidence>
<dbReference type="InterPro" id="IPR036631">
    <property type="entry name" value="MGMT_N_sf"/>
</dbReference>
<feature type="domain" description="Methylated-DNA-[protein]-cysteine S-methyltransferase DNA binding" evidence="2">
    <location>
        <begin position="123"/>
        <end position="202"/>
    </location>
</feature>
<accession>A0A2W5FDE3</accession>
<dbReference type="GO" id="GO:0006281">
    <property type="term" value="P:DNA repair"/>
    <property type="evidence" value="ECO:0007669"/>
    <property type="project" value="InterPro"/>
</dbReference>
<dbReference type="GO" id="GO:0003908">
    <property type="term" value="F:methylated-DNA-[protein]-cysteine S-methyltransferase activity"/>
    <property type="evidence" value="ECO:0007669"/>
    <property type="project" value="InterPro"/>
</dbReference>
<gene>
    <name evidence="3" type="ORF">DI595_03710</name>
</gene>
<dbReference type="Pfam" id="PF01035">
    <property type="entry name" value="DNA_binding_1"/>
    <property type="match status" value="1"/>
</dbReference>
<sequence>MAAPFLNQADVINVNRGDISMPENDRDAVKMPATGDLRDIIYAYGESSLGNFIAAIDKNGLCAILFGDNKSDLLAELQDSFPARGFTQACPTYGGFLTRAVARLIERPSMSPVFPTSIDDGDFGQMVRAALHTTRVGETVTPEQITEMIGASSLAADNVRKCAEKDLLAVAVPFHRMQEQDGSSPAYRWGEDRRLALLDREATA</sequence>
<comment type="caution">
    <text evidence="3">The sequence shown here is derived from an EMBL/GenBank/DDBJ whole genome shotgun (WGS) entry which is preliminary data.</text>
</comment>
<name>A0A2W5FDE3_9HYPH</name>
<dbReference type="EMBL" id="QFOL01000019">
    <property type="protein sequence ID" value="PZP53388.1"/>
    <property type="molecule type" value="Genomic_DNA"/>
</dbReference>